<dbReference type="RefSeq" id="WP_358347935.1">
    <property type="nucleotide sequence ID" value="NZ_JBEZFP010000003.1"/>
</dbReference>
<reference evidence="1 2" key="1">
    <citation type="submission" date="2024-06" db="EMBL/GenBank/DDBJ databases">
        <title>The Natural Products Discovery Center: Release of the First 8490 Sequenced Strains for Exploring Actinobacteria Biosynthetic Diversity.</title>
        <authorList>
            <person name="Kalkreuter E."/>
            <person name="Kautsar S.A."/>
            <person name="Yang D."/>
            <person name="Bader C.D."/>
            <person name="Teijaro C.N."/>
            <person name="Fluegel L."/>
            <person name="Davis C.M."/>
            <person name="Simpson J.R."/>
            <person name="Lauterbach L."/>
            <person name="Steele A.D."/>
            <person name="Gui C."/>
            <person name="Meng S."/>
            <person name="Li G."/>
            <person name="Viehrig K."/>
            <person name="Ye F."/>
            <person name="Su P."/>
            <person name="Kiefer A.F."/>
            <person name="Nichols A."/>
            <person name="Cepeda A.J."/>
            <person name="Yan W."/>
            <person name="Fan B."/>
            <person name="Jiang Y."/>
            <person name="Adhikari A."/>
            <person name="Zheng C.-J."/>
            <person name="Schuster L."/>
            <person name="Cowan T.M."/>
            <person name="Smanski M.J."/>
            <person name="Chevrette M.G."/>
            <person name="De Carvalho L.P.S."/>
            <person name="Shen B."/>
        </authorList>
    </citation>
    <scope>NUCLEOTIDE SEQUENCE [LARGE SCALE GENOMIC DNA]</scope>
    <source>
        <strain evidence="1 2">NPDC048946</strain>
    </source>
</reference>
<protein>
    <recommendedName>
        <fullName evidence="3">DUF732 domain-containing protein</fullName>
    </recommendedName>
</protein>
<proteinExistence type="predicted"/>
<evidence type="ECO:0000313" key="2">
    <source>
        <dbReference type="Proteomes" id="UP001551482"/>
    </source>
</evidence>
<name>A0ABV3DBF4_9ACTN</name>
<comment type="caution">
    <text evidence="1">The sequence shown here is derived from an EMBL/GenBank/DDBJ whole genome shotgun (WGS) entry which is preliminary data.</text>
</comment>
<dbReference type="Proteomes" id="UP001551482">
    <property type="component" value="Unassembled WGS sequence"/>
</dbReference>
<evidence type="ECO:0008006" key="3">
    <source>
        <dbReference type="Google" id="ProtNLM"/>
    </source>
</evidence>
<organism evidence="1 2">
    <name type="scientific">Streptodolium elevatio</name>
    <dbReference type="NCBI Taxonomy" id="3157996"/>
    <lineage>
        <taxon>Bacteria</taxon>
        <taxon>Bacillati</taxon>
        <taxon>Actinomycetota</taxon>
        <taxon>Actinomycetes</taxon>
        <taxon>Kitasatosporales</taxon>
        <taxon>Streptomycetaceae</taxon>
        <taxon>Streptodolium</taxon>
    </lineage>
</organism>
<accession>A0ABV3DBF4</accession>
<dbReference type="EMBL" id="JBEZFP010000003">
    <property type="protein sequence ID" value="MEU8132319.1"/>
    <property type="molecule type" value="Genomic_DNA"/>
</dbReference>
<evidence type="ECO:0000313" key="1">
    <source>
        <dbReference type="EMBL" id="MEU8132319.1"/>
    </source>
</evidence>
<gene>
    <name evidence="1" type="ORF">AB0C36_02295</name>
</gene>
<keyword evidence="2" id="KW-1185">Reference proteome</keyword>
<sequence>MKALRAGMVVLTAVFAAVMLGSVLMFLVDGNDDDKPPARATPAPTTSKPPITDAAFAQGVRTSYKALAGKEPVVLGAMSDAVLGGEARTSCGRLFDGTAERMIVDDLVARHGGGAPSAGDELFWLVRQSAYLLCPDAALVRGN</sequence>